<dbReference type="EMBL" id="PKMF04000122">
    <property type="protein sequence ID" value="KAK7848808.1"/>
    <property type="molecule type" value="Genomic_DNA"/>
</dbReference>
<protein>
    <submittedName>
        <fullName evidence="1">Membrane-anchored ubiquitin-fold protein 3</fullName>
    </submittedName>
</protein>
<sequence>MPFGDNGSGVIIMHVVVQPSLAKTKTVYSTELSSHEQKLPLADSSVHIYTIWYPILLETKVVNTFFIYEWGDWGLDVGVDSWTWGRTITGLDCAALNG</sequence>
<comment type="caution">
    <text evidence="1">The sequence shown here is derived from an EMBL/GenBank/DDBJ whole genome shotgun (WGS) entry which is preliminary data.</text>
</comment>
<keyword evidence="2" id="KW-1185">Reference proteome</keyword>
<reference evidence="1 2" key="1">
    <citation type="journal article" date="2018" name="Sci. Data">
        <title>The draft genome sequence of cork oak.</title>
        <authorList>
            <person name="Ramos A.M."/>
            <person name="Usie A."/>
            <person name="Barbosa P."/>
            <person name="Barros P.M."/>
            <person name="Capote T."/>
            <person name="Chaves I."/>
            <person name="Simoes F."/>
            <person name="Abreu I."/>
            <person name="Carrasquinho I."/>
            <person name="Faro C."/>
            <person name="Guimaraes J.B."/>
            <person name="Mendonca D."/>
            <person name="Nobrega F."/>
            <person name="Rodrigues L."/>
            <person name="Saibo N.J.M."/>
            <person name="Varela M.C."/>
            <person name="Egas C."/>
            <person name="Matos J."/>
            <person name="Miguel C.M."/>
            <person name="Oliveira M.M."/>
            <person name="Ricardo C.P."/>
            <person name="Goncalves S."/>
        </authorList>
    </citation>
    <scope>NUCLEOTIDE SEQUENCE [LARGE SCALE GENOMIC DNA]</scope>
    <source>
        <strain evidence="2">cv. HL8</strain>
    </source>
</reference>
<dbReference type="AlphaFoldDB" id="A0AAW0LAW9"/>
<evidence type="ECO:0000313" key="2">
    <source>
        <dbReference type="Proteomes" id="UP000237347"/>
    </source>
</evidence>
<dbReference type="Proteomes" id="UP000237347">
    <property type="component" value="Unassembled WGS sequence"/>
</dbReference>
<organism evidence="1 2">
    <name type="scientific">Quercus suber</name>
    <name type="common">Cork oak</name>
    <dbReference type="NCBI Taxonomy" id="58331"/>
    <lineage>
        <taxon>Eukaryota</taxon>
        <taxon>Viridiplantae</taxon>
        <taxon>Streptophyta</taxon>
        <taxon>Embryophyta</taxon>
        <taxon>Tracheophyta</taxon>
        <taxon>Spermatophyta</taxon>
        <taxon>Magnoliopsida</taxon>
        <taxon>eudicotyledons</taxon>
        <taxon>Gunneridae</taxon>
        <taxon>Pentapetalae</taxon>
        <taxon>rosids</taxon>
        <taxon>fabids</taxon>
        <taxon>Fagales</taxon>
        <taxon>Fagaceae</taxon>
        <taxon>Quercus</taxon>
    </lineage>
</organism>
<proteinExistence type="predicted"/>
<evidence type="ECO:0000313" key="1">
    <source>
        <dbReference type="EMBL" id="KAK7848808.1"/>
    </source>
</evidence>
<gene>
    <name evidence="1" type="primary">MUB3_2</name>
    <name evidence="1" type="ORF">CFP56_004257</name>
</gene>
<name>A0AAW0LAW9_QUESU</name>
<accession>A0AAW0LAW9</accession>